<accession>K9E0I5</accession>
<dbReference type="EMBL" id="ADLF01000009">
    <property type="protein sequence ID" value="EKU90273.1"/>
    <property type="molecule type" value="Genomic_DNA"/>
</dbReference>
<dbReference type="RefSeq" id="WP_009129254.1">
    <property type="nucleotide sequence ID" value="NZ_JH992941.1"/>
</dbReference>
<sequence>MELNIGTKVENEGKNSQGRLSAKEFNQMVSVIQQLIGESKTLKTFFGLLAGMVTSVEEGGFHFSDSTGKDVMNYTAEGLDAAKVSRHLVSLILSAGSVTVDVLAKDIVGKISTLVSVEEDGYHFPDLTGKDVMNYTSSGLDAAQVSKHFVSLILKNGSVTTNMLASEIVNKIASLISVEEDGFHFPDSTGDDVMNYTTDGFDVAKVSDHFVQVLNQAGVTGSLEYDVINDNVYNF</sequence>
<organism evidence="1 2">
    <name type="scientific">Bacteroides oleiciplenus YIT 12058</name>
    <dbReference type="NCBI Taxonomy" id="742727"/>
    <lineage>
        <taxon>Bacteria</taxon>
        <taxon>Pseudomonadati</taxon>
        <taxon>Bacteroidota</taxon>
        <taxon>Bacteroidia</taxon>
        <taxon>Bacteroidales</taxon>
        <taxon>Bacteroidaceae</taxon>
        <taxon>Bacteroides</taxon>
    </lineage>
</organism>
<evidence type="ECO:0000313" key="1">
    <source>
        <dbReference type="EMBL" id="EKU90273.1"/>
    </source>
</evidence>
<dbReference type="HOGENOM" id="CLU_1178360_0_0_10"/>
<gene>
    <name evidence="1" type="ORF">HMPREF9447_01691</name>
</gene>
<proteinExistence type="predicted"/>
<keyword evidence="2" id="KW-1185">Reference proteome</keyword>
<dbReference type="eggNOG" id="ENOG50312NQ">
    <property type="taxonomic scope" value="Bacteria"/>
</dbReference>
<comment type="caution">
    <text evidence="1">The sequence shown here is derived from an EMBL/GenBank/DDBJ whole genome shotgun (WGS) entry which is preliminary data.</text>
</comment>
<dbReference type="PATRIC" id="fig|742727.4.peg.1719"/>
<dbReference type="STRING" id="742727.HMPREF9447_01691"/>
<reference evidence="1 2" key="1">
    <citation type="submission" date="2012-09" db="EMBL/GenBank/DDBJ databases">
        <title>The Genome Sequence of Bacteroides oleiciplenus YIT 12058.</title>
        <authorList>
            <consortium name="The Broad Institute Genome Sequencing Platform"/>
            <person name="Earl A."/>
            <person name="Ward D."/>
            <person name="Feldgarden M."/>
            <person name="Gevers D."/>
            <person name="Morotomi M."/>
            <person name="Walker B."/>
            <person name="Young S.K."/>
            <person name="Zeng Q."/>
            <person name="Gargeya S."/>
            <person name="Fitzgerald M."/>
            <person name="Haas B."/>
            <person name="Abouelleil A."/>
            <person name="Alvarado L."/>
            <person name="Arachchi H.M."/>
            <person name="Berlin A.M."/>
            <person name="Chapman S.B."/>
            <person name="Goldberg J."/>
            <person name="Griggs A."/>
            <person name="Gujja S."/>
            <person name="Hansen M."/>
            <person name="Howarth C."/>
            <person name="Imamovic A."/>
            <person name="Larimer J."/>
            <person name="McCowen C."/>
            <person name="Montmayeur A."/>
            <person name="Murphy C."/>
            <person name="Neiman D."/>
            <person name="Pearson M."/>
            <person name="Priest M."/>
            <person name="Roberts A."/>
            <person name="Saif S."/>
            <person name="Shea T."/>
            <person name="Sisk P."/>
            <person name="Sykes S."/>
            <person name="Wortman J."/>
            <person name="Nusbaum C."/>
            <person name="Birren B."/>
        </authorList>
    </citation>
    <scope>NUCLEOTIDE SEQUENCE [LARGE SCALE GENOMIC DNA]</scope>
    <source>
        <strain evidence="1 2">YIT 12058</strain>
    </source>
</reference>
<protein>
    <submittedName>
        <fullName evidence="1">Uncharacterized protein</fullName>
    </submittedName>
</protein>
<evidence type="ECO:0000313" key="2">
    <source>
        <dbReference type="Proteomes" id="UP000009872"/>
    </source>
</evidence>
<dbReference type="AlphaFoldDB" id="K9E0I5"/>
<name>K9E0I5_9BACE</name>
<dbReference type="Proteomes" id="UP000009872">
    <property type="component" value="Unassembled WGS sequence"/>
</dbReference>